<dbReference type="Proteomes" id="UP000003081">
    <property type="component" value="Unassembled WGS sequence"/>
</dbReference>
<comment type="caution">
    <text evidence="1">The sequence shown here is derived from an EMBL/GenBank/DDBJ whole genome shotgun (WGS) entry which is preliminary data.</text>
</comment>
<proteinExistence type="predicted"/>
<reference evidence="1 2" key="1">
    <citation type="submission" date="2009-08" db="EMBL/GenBank/DDBJ databases">
        <authorList>
            <person name="Shrivastava S."/>
            <person name="Brinkac L.B."/>
            <person name="Brown J.L."/>
            <person name="Bruce D.B."/>
            <person name="Detter C."/>
            <person name="Green L.D."/>
            <person name="Munk C.A."/>
            <person name="Rogers Y.C."/>
            <person name="Tapia R."/>
            <person name="Sims D.R."/>
            <person name="Smith L.A."/>
            <person name="Smith T.J."/>
            <person name="Sutton G."/>
            <person name="Brettin T."/>
        </authorList>
    </citation>
    <scope>NUCLEOTIDE SEQUENCE [LARGE SCALE GENOMIC DNA]</scope>
    <source>
        <strain evidence="2">E4 str. BoNT E BL5262</strain>
    </source>
</reference>
<protein>
    <recommendedName>
        <fullName evidence="3">HNH endonuclease</fullName>
    </recommendedName>
</protein>
<sequence length="209" mass="24360">MGLDDKMKTWFGTMTFDSKHCFLCGELLDENNSTVEHIFPKWLQHKHGLWDQTLRLPNGSPIKYKQLIVPCCKKCNNEHLSSMEKSVREALDSGIEKVKELDKTIIYKWVIKIIYCLLFKELSLKEDIKSRDSKMIITPEFLKNYSVMFDYMQSIMGNIKINENISSVFIFNVLSNSGNDPQRDFFYIDDILHAQFAIRSNEIGIICSL</sequence>
<dbReference type="HOGENOM" id="CLU_1313620_0_0_9"/>
<name>C4IET9_CLOBU</name>
<evidence type="ECO:0008006" key="3">
    <source>
        <dbReference type="Google" id="ProtNLM"/>
    </source>
</evidence>
<organism evidence="1 2">
    <name type="scientific">Clostridium butyricum E4 str. BoNT E BL5262</name>
    <dbReference type="NCBI Taxonomy" id="632245"/>
    <lineage>
        <taxon>Bacteria</taxon>
        <taxon>Bacillati</taxon>
        <taxon>Bacillota</taxon>
        <taxon>Clostridia</taxon>
        <taxon>Eubacteriales</taxon>
        <taxon>Clostridiaceae</taxon>
        <taxon>Clostridium</taxon>
    </lineage>
</organism>
<dbReference type="Gene3D" id="1.10.30.50">
    <property type="match status" value="1"/>
</dbReference>
<evidence type="ECO:0000313" key="1">
    <source>
        <dbReference type="EMBL" id="EEP55655.1"/>
    </source>
</evidence>
<dbReference type="RefSeq" id="WP_003414121.1">
    <property type="nucleotide sequence ID" value="NZ_ACOM01000004.1"/>
</dbReference>
<evidence type="ECO:0000313" key="2">
    <source>
        <dbReference type="Proteomes" id="UP000003081"/>
    </source>
</evidence>
<accession>C4IET9</accession>
<keyword evidence="2" id="KW-1185">Reference proteome</keyword>
<gene>
    <name evidence="1" type="ORF">CLP_3915</name>
</gene>
<dbReference type="EMBL" id="ACOM01000004">
    <property type="protein sequence ID" value="EEP55655.1"/>
    <property type="molecule type" value="Genomic_DNA"/>
</dbReference>
<dbReference type="eggNOG" id="ENOG502Z838">
    <property type="taxonomic scope" value="Bacteria"/>
</dbReference>
<dbReference type="AlphaFoldDB" id="C4IET9"/>